<keyword evidence="2" id="KW-0521">NADP</keyword>
<evidence type="ECO:0000259" key="3">
    <source>
        <dbReference type="Pfam" id="PF04321"/>
    </source>
</evidence>
<dbReference type="Gene3D" id="3.90.25.10">
    <property type="entry name" value="UDP-galactose 4-epimerase, domain 1"/>
    <property type="match status" value="1"/>
</dbReference>
<dbReference type="Proteomes" id="UP000245488">
    <property type="component" value="Chromosome"/>
</dbReference>
<reference evidence="5 6" key="1">
    <citation type="submission" date="2016-10" db="EMBL/GenBank/DDBJ databases">
        <authorList>
            <person name="de Groot N.N."/>
        </authorList>
    </citation>
    <scope>NUCLEOTIDE SEQUENCE [LARGE SCALE GENOMIC DNA]</scope>
    <source>
        <strain evidence="5 6">AR40</strain>
    </source>
</reference>
<evidence type="ECO:0000256" key="2">
    <source>
        <dbReference type="RuleBase" id="RU364082"/>
    </source>
</evidence>
<comment type="similarity">
    <text evidence="1 2">Belongs to the dTDP-4-dehydrorhamnose reductase family.</text>
</comment>
<dbReference type="GO" id="GO:0008831">
    <property type="term" value="F:dTDP-4-dehydrorhamnose reductase activity"/>
    <property type="evidence" value="ECO:0007669"/>
    <property type="project" value="UniProtKB-EC"/>
</dbReference>
<dbReference type="NCBIfam" id="TIGR01214">
    <property type="entry name" value="rmlD"/>
    <property type="match status" value="1"/>
</dbReference>
<dbReference type="OrthoDB" id="9803892at2"/>
<evidence type="ECO:0000313" key="4">
    <source>
        <dbReference type="EMBL" id="PWT26914.1"/>
    </source>
</evidence>
<dbReference type="PANTHER" id="PTHR10491:SF4">
    <property type="entry name" value="METHIONINE ADENOSYLTRANSFERASE 2 SUBUNIT BETA"/>
    <property type="match status" value="1"/>
</dbReference>
<dbReference type="GO" id="GO:0019305">
    <property type="term" value="P:dTDP-rhamnose biosynthetic process"/>
    <property type="evidence" value="ECO:0007669"/>
    <property type="project" value="UniProtKB-UniPathway"/>
</dbReference>
<evidence type="ECO:0000313" key="5">
    <source>
        <dbReference type="EMBL" id="SER39593.1"/>
    </source>
</evidence>
<comment type="pathway">
    <text evidence="2">Carbohydrate biosynthesis; dTDP-L-rhamnose biosynthesis.</text>
</comment>
<dbReference type="Pfam" id="PF04321">
    <property type="entry name" value="RmlD_sub_bind"/>
    <property type="match status" value="1"/>
</dbReference>
<proteinExistence type="inferred from homology"/>
<dbReference type="AlphaFoldDB" id="A0A1H9NW73"/>
<dbReference type="InterPro" id="IPR005913">
    <property type="entry name" value="dTDP_dehydrorham_reduct"/>
</dbReference>
<dbReference type="RefSeq" id="WP_022753745.1">
    <property type="nucleotide sequence ID" value="NZ_CM009896.1"/>
</dbReference>
<keyword evidence="7" id="KW-1185">Reference proteome</keyword>
<dbReference type="InterPro" id="IPR036291">
    <property type="entry name" value="NAD(P)-bd_dom_sf"/>
</dbReference>
<dbReference type="Gene3D" id="3.40.50.720">
    <property type="entry name" value="NAD(P)-binding Rossmann-like Domain"/>
    <property type="match status" value="1"/>
</dbReference>
<protein>
    <recommendedName>
        <fullName evidence="2">dTDP-4-dehydrorhamnose reductase</fullName>
        <ecNumber evidence="2">1.1.1.133</ecNumber>
    </recommendedName>
</protein>
<name>A0A1H9NW73_BUTFI</name>
<dbReference type="UniPathway" id="UPA00124"/>
<dbReference type="InterPro" id="IPR029903">
    <property type="entry name" value="RmlD-like-bd"/>
</dbReference>
<gene>
    <name evidence="4" type="primary">rfbD</name>
    <name evidence="4" type="ORF">CPT75_07255</name>
    <name evidence="5" type="ORF">SAMN04487884_10526</name>
</gene>
<reference evidence="4 7" key="2">
    <citation type="submission" date="2017-09" db="EMBL/GenBank/DDBJ databases">
        <title>High-quality draft genome sequence of Butyrivibrio fibrisolvens INBov1, isolated from cow rumen.</title>
        <authorList>
            <person name="Rodriguez Hernaez J."/>
            <person name="Rivarola M."/>
            <person name="Paniego N."/>
            <person name="Cravero S."/>
            <person name="Ceron Cucchi M."/>
            <person name="Martinez M.C."/>
        </authorList>
    </citation>
    <scope>NUCLEOTIDE SEQUENCE [LARGE SCALE GENOMIC DNA]</scope>
    <source>
        <strain evidence="4 7">INBov1</strain>
    </source>
</reference>
<evidence type="ECO:0000256" key="1">
    <source>
        <dbReference type="ARBA" id="ARBA00010944"/>
    </source>
</evidence>
<keyword evidence="2" id="KW-0560">Oxidoreductase</keyword>
<dbReference type="Proteomes" id="UP000182584">
    <property type="component" value="Unassembled WGS sequence"/>
</dbReference>
<dbReference type="PANTHER" id="PTHR10491">
    <property type="entry name" value="DTDP-4-DEHYDRORHAMNOSE REDUCTASE"/>
    <property type="match status" value="1"/>
</dbReference>
<organism evidence="5 6">
    <name type="scientific">Butyrivibrio fibrisolvens</name>
    <dbReference type="NCBI Taxonomy" id="831"/>
    <lineage>
        <taxon>Bacteria</taxon>
        <taxon>Bacillati</taxon>
        <taxon>Bacillota</taxon>
        <taxon>Clostridia</taxon>
        <taxon>Lachnospirales</taxon>
        <taxon>Lachnospiraceae</taxon>
        <taxon>Butyrivibrio</taxon>
    </lineage>
</organism>
<sequence length="288" mass="31950">MKKIIVTGCNGQLGRQIGKEIGDEFELVNTDVCEGDGIRSLDITNVDSVIALAREVKPYAIVNCAAYTAVDAQEKDWDLSYKINAIGPRNLAIAATETGAKLVHISTDYVFAGNGTRPYTEFDQTGPVSAYGTTKLAGEKFVEQFAEHFFTIRTAWLYGDGKNFVKTMLRLSENHDEVSVVDDQVGSPTSTVELAKAIHYLLPTDNYGLFHGTCEGSCSWADFTDEIFRLAGKNTKVNHVSTSKYMEMNPNSAPRPAYSILENYMFKLTSDFMFADWHDAIAEYIKNI</sequence>
<dbReference type="CDD" id="cd05254">
    <property type="entry name" value="dTDP_HR_like_SDR_e"/>
    <property type="match status" value="1"/>
</dbReference>
<dbReference type="EMBL" id="FOGJ01000005">
    <property type="protein sequence ID" value="SER39593.1"/>
    <property type="molecule type" value="Genomic_DNA"/>
</dbReference>
<dbReference type="EC" id="1.1.1.133" evidence="2"/>
<comment type="function">
    <text evidence="2">Catalyzes the reduction of dTDP-6-deoxy-L-lyxo-4-hexulose to yield dTDP-L-rhamnose.</text>
</comment>
<dbReference type="SUPFAM" id="SSF51735">
    <property type="entry name" value="NAD(P)-binding Rossmann-fold domains"/>
    <property type="match status" value="1"/>
</dbReference>
<evidence type="ECO:0000313" key="6">
    <source>
        <dbReference type="Proteomes" id="UP000182584"/>
    </source>
</evidence>
<accession>A0A1H9NW73</accession>
<feature type="domain" description="RmlD-like substrate binding" evidence="3">
    <location>
        <begin position="3"/>
        <end position="287"/>
    </location>
</feature>
<dbReference type="GO" id="GO:0005829">
    <property type="term" value="C:cytosol"/>
    <property type="evidence" value="ECO:0007669"/>
    <property type="project" value="TreeGrafter"/>
</dbReference>
<dbReference type="EMBL" id="NXNG01000001">
    <property type="protein sequence ID" value="PWT26914.1"/>
    <property type="molecule type" value="Genomic_DNA"/>
</dbReference>
<evidence type="ECO:0000313" key="7">
    <source>
        <dbReference type="Proteomes" id="UP000245488"/>
    </source>
</evidence>
<dbReference type="eggNOG" id="COG1091">
    <property type="taxonomic scope" value="Bacteria"/>
</dbReference>